<evidence type="ECO:0000313" key="1">
    <source>
        <dbReference type="EMBL" id="KZT76171.1"/>
    </source>
</evidence>
<proteinExistence type="predicted"/>
<name>A0A2Z6ZTN3_9LAMI</name>
<evidence type="ECO:0000313" key="2">
    <source>
        <dbReference type="Proteomes" id="UP000250235"/>
    </source>
</evidence>
<gene>
    <name evidence="1" type="ORF">F511_46804</name>
</gene>
<dbReference type="EMBL" id="KV146450">
    <property type="protein sequence ID" value="KZT76171.1"/>
    <property type="molecule type" value="Genomic_DNA"/>
</dbReference>
<dbReference type="AlphaFoldDB" id="A0A2Z6ZTN3"/>
<sequence length="110" mass="12196">MNSRSLESVAQRIKNQQLTRSTKSGISDDEVSSDVITISSELQCNQLILEVSDSKTMSFGLIDTTAFCLHAKIQQMLFAMEITSKKLQYIQSRATALYLTSRGCIANDVV</sequence>
<reference evidence="1 2" key="1">
    <citation type="journal article" date="2015" name="Proc. Natl. Acad. Sci. U.S.A.">
        <title>The resurrection genome of Boea hygrometrica: A blueprint for survival of dehydration.</title>
        <authorList>
            <person name="Xiao L."/>
            <person name="Yang G."/>
            <person name="Zhang L."/>
            <person name="Yang X."/>
            <person name="Zhao S."/>
            <person name="Ji Z."/>
            <person name="Zhou Q."/>
            <person name="Hu M."/>
            <person name="Wang Y."/>
            <person name="Chen M."/>
            <person name="Xu Y."/>
            <person name="Jin H."/>
            <person name="Xiao X."/>
            <person name="Hu G."/>
            <person name="Bao F."/>
            <person name="Hu Y."/>
            <person name="Wan P."/>
            <person name="Li L."/>
            <person name="Deng X."/>
            <person name="Kuang T."/>
            <person name="Xiang C."/>
            <person name="Zhu J.K."/>
            <person name="Oliver M.J."/>
            <person name="He Y."/>
        </authorList>
    </citation>
    <scope>NUCLEOTIDE SEQUENCE [LARGE SCALE GENOMIC DNA]</scope>
    <source>
        <strain evidence="2">cv. XS01</strain>
    </source>
</reference>
<organism evidence="1 2">
    <name type="scientific">Dorcoceras hygrometricum</name>
    <dbReference type="NCBI Taxonomy" id="472368"/>
    <lineage>
        <taxon>Eukaryota</taxon>
        <taxon>Viridiplantae</taxon>
        <taxon>Streptophyta</taxon>
        <taxon>Embryophyta</taxon>
        <taxon>Tracheophyta</taxon>
        <taxon>Spermatophyta</taxon>
        <taxon>Magnoliopsida</taxon>
        <taxon>eudicotyledons</taxon>
        <taxon>Gunneridae</taxon>
        <taxon>Pentapetalae</taxon>
        <taxon>asterids</taxon>
        <taxon>lamiids</taxon>
        <taxon>Lamiales</taxon>
        <taxon>Gesneriaceae</taxon>
        <taxon>Didymocarpoideae</taxon>
        <taxon>Trichosporeae</taxon>
        <taxon>Loxocarpinae</taxon>
        <taxon>Dorcoceras</taxon>
    </lineage>
</organism>
<protein>
    <submittedName>
        <fullName evidence="1">Uncharacterized protein</fullName>
    </submittedName>
</protein>
<dbReference type="Proteomes" id="UP000250235">
    <property type="component" value="Unassembled WGS sequence"/>
</dbReference>
<keyword evidence="2" id="KW-1185">Reference proteome</keyword>
<accession>A0A2Z6ZTN3</accession>